<evidence type="ECO:0000256" key="1">
    <source>
        <dbReference type="ARBA" id="ARBA00005594"/>
    </source>
</evidence>
<keyword evidence="15" id="KW-1185">Reference proteome</keyword>
<dbReference type="GeneID" id="108679615"/>
<evidence type="ECO:0000256" key="10">
    <source>
        <dbReference type="RuleBase" id="RU363035"/>
    </source>
</evidence>
<evidence type="ECO:0000256" key="6">
    <source>
        <dbReference type="ARBA" id="ARBA00022917"/>
    </source>
</evidence>
<evidence type="ECO:0000313" key="16">
    <source>
        <dbReference type="RefSeq" id="XP_018023759.2"/>
    </source>
</evidence>
<dbReference type="GO" id="GO:0005829">
    <property type="term" value="C:cytosol"/>
    <property type="evidence" value="ECO:0007669"/>
    <property type="project" value="TreeGrafter"/>
</dbReference>
<keyword evidence="7 10" id="KW-0030">Aminoacyl-tRNA synthetase</keyword>
<feature type="coiled-coil region" evidence="11">
    <location>
        <begin position="1011"/>
        <end position="1066"/>
    </location>
</feature>
<keyword evidence="5 10" id="KW-0067">ATP-binding</keyword>
<evidence type="ECO:0000256" key="11">
    <source>
        <dbReference type="SAM" id="Coils"/>
    </source>
</evidence>
<dbReference type="NCBIfam" id="TIGR00422">
    <property type="entry name" value="valS"/>
    <property type="match status" value="1"/>
</dbReference>
<dbReference type="PROSITE" id="PS00178">
    <property type="entry name" value="AA_TRNA_LIGASE_I"/>
    <property type="match status" value="1"/>
</dbReference>
<dbReference type="FunFam" id="3.40.50.620:FF:000020">
    <property type="entry name" value="Valine--tRNA ligase, mitochondrial"/>
    <property type="match status" value="1"/>
</dbReference>
<evidence type="ECO:0000256" key="9">
    <source>
        <dbReference type="ARBA" id="ARBA00047552"/>
    </source>
</evidence>
<gene>
    <name evidence="16 17" type="primary">LOC108679615</name>
</gene>
<evidence type="ECO:0000256" key="7">
    <source>
        <dbReference type="ARBA" id="ARBA00023146"/>
    </source>
</evidence>
<evidence type="ECO:0000256" key="2">
    <source>
        <dbReference type="ARBA" id="ARBA00013169"/>
    </source>
</evidence>
<keyword evidence="6 10" id="KW-0648">Protein biosynthesis</keyword>
<dbReference type="PRINTS" id="PR00986">
    <property type="entry name" value="TRNASYNTHVAL"/>
</dbReference>
<dbReference type="GO" id="GO:0002161">
    <property type="term" value="F:aminoacyl-tRNA deacylase activity"/>
    <property type="evidence" value="ECO:0007669"/>
    <property type="project" value="InterPro"/>
</dbReference>
<dbReference type="EC" id="6.1.1.9" evidence="2"/>
<dbReference type="InterPro" id="IPR002300">
    <property type="entry name" value="aa-tRNA-synth_Ia"/>
</dbReference>
<dbReference type="SUPFAM" id="SSF50677">
    <property type="entry name" value="ValRS/IleRS/LeuRS editing domain"/>
    <property type="match status" value="1"/>
</dbReference>
<dbReference type="Pfam" id="PF08264">
    <property type="entry name" value="Anticodon_1"/>
    <property type="match status" value="1"/>
</dbReference>
<dbReference type="OrthoDB" id="629407at2759"/>
<evidence type="ECO:0000313" key="17">
    <source>
        <dbReference type="RefSeq" id="XP_047740264.1"/>
    </source>
</evidence>
<dbReference type="Gene3D" id="1.10.730.10">
    <property type="entry name" value="Isoleucyl-tRNA Synthetase, Domain 1"/>
    <property type="match status" value="1"/>
</dbReference>
<feature type="region of interest" description="Disordered" evidence="12">
    <location>
        <begin position="650"/>
        <end position="703"/>
    </location>
</feature>
<name>A0A8B7PC69_HYAAZ</name>
<dbReference type="Gene3D" id="3.90.740.10">
    <property type="entry name" value="Valyl/Leucyl/Isoleucyl-tRNA synthetase, editing domain"/>
    <property type="match status" value="1"/>
</dbReference>
<comment type="similarity">
    <text evidence="1 10">Belongs to the class-I aminoacyl-tRNA synthetase family.</text>
</comment>
<dbReference type="InterPro" id="IPR013155">
    <property type="entry name" value="M/V/L/I-tRNA-synth_anticd-bd"/>
</dbReference>
<evidence type="ECO:0000259" key="13">
    <source>
        <dbReference type="Pfam" id="PF00133"/>
    </source>
</evidence>
<dbReference type="RefSeq" id="XP_018023759.2">
    <property type="nucleotide sequence ID" value="XM_018168270.2"/>
</dbReference>
<feature type="domain" description="Methionyl/Valyl/Leucyl/Isoleucyl-tRNA synthetase anticodon-binding" evidence="14">
    <location>
        <begin position="778"/>
        <end position="944"/>
    </location>
</feature>
<keyword evidence="4 10" id="KW-0547">Nucleotide-binding</keyword>
<dbReference type="GO" id="GO:0006438">
    <property type="term" value="P:valyl-tRNA aminoacylation"/>
    <property type="evidence" value="ECO:0007669"/>
    <property type="project" value="InterPro"/>
</dbReference>
<proteinExistence type="inferred from homology"/>
<dbReference type="SUPFAM" id="SSF47323">
    <property type="entry name" value="Anticodon-binding domain of a subclass of class I aminoacyl-tRNA synthetases"/>
    <property type="match status" value="1"/>
</dbReference>
<dbReference type="InterPro" id="IPR014729">
    <property type="entry name" value="Rossmann-like_a/b/a_fold"/>
</dbReference>
<dbReference type="InterPro" id="IPR009080">
    <property type="entry name" value="tRNAsynth_Ia_anticodon-bd"/>
</dbReference>
<feature type="compositionally biased region" description="Low complexity" evidence="12">
    <location>
        <begin position="671"/>
        <end position="684"/>
    </location>
</feature>
<feature type="compositionally biased region" description="Polar residues" evidence="12">
    <location>
        <begin position="650"/>
        <end position="670"/>
    </location>
</feature>
<organism evidence="15 16">
    <name type="scientific">Hyalella azteca</name>
    <name type="common">Amphipod</name>
    <dbReference type="NCBI Taxonomy" id="294128"/>
    <lineage>
        <taxon>Eukaryota</taxon>
        <taxon>Metazoa</taxon>
        <taxon>Ecdysozoa</taxon>
        <taxon>Arthropoda</taxon>
        <taxon>Crustacea</taxon>
        <taxon>Multicrustacea</taxon>
        <taxon>Malacostraca</taxon>
        <taxon>Eumalacostraca</taxon>
        <taxon>Peracarida</taxon>
        <taxon>Amphipoda</taxon>
        <taxon>Senticaudata</taxon>
        <taxon>Talitrida</taxon>
        <taxon>Talitroidea</taxon>
        <taxon>Hyalellidae</taxon>
        <taxon>Hyalella</taxon>
    </lineage>
</organism>
<sequence>MCSNSNKAHPRPVYCQLSSSPFFRSVKAFAGEEMPPMVGTCPTASLHQKWYPVWKANKYFFRGKLCPNEVSLKNQLGLPAKYKQPFVVMLPPPNITGSLHLGHALTVSLQDTLVRWQGMLGRDVLWVPGCDHAGIATQVVLEKHLMQTTGKNRHQLGQEEFLRAAWEWKDSKESCIYDQLQKLGVALDWDCSVFTMSKDMSHSVVQAFIMLHDRGLIYRKPRPVNYCPALQSVISDIEVDHWKVTGPTETVIPGHDEPVMFGQMFDVAYPLVFPDGSTPSSGEHIVVSTTRPETIPADTAIMVHPQDHRYKHLIGKKAQIPCRPDRSIPIIADAAVDPAIGTGAVKVTPGLSAVDYAVGQRHHLPVMSNILRDGTLDSSVPSLQGLPRLSARGAMLSLLEERGLLRAVRPHAQTVPRCSRTGDVVETLVQKQWFVRVREMAERSCRAVENGDLLIDPPSQRNVWTTWMKQTQHEDWCISRQIWWGHRVPMYRIRHAADTEPLKGAGPLADDDGEVWLAAESETQALDKAAEMLGRSAELLRAEQDPDVLDTWFSSALFPFASLGWPWQSARLSRYYPTSVLVTGQDILFFWVARMVMLGTELTGQLPFKRVQLHGLICDSKGVKMSKSRGNVIDPMILIDSEYRAAASKSSHNTDPLYSHSSQNKSSTELSSQDPSSPAKSSPKQAEDKKSDHPTNVASNTTGLDLPFVGPDVLRMALLSTSLFSDHVQFGPKELDSFSKLPNKMWQSVKFLRMSCDRIKCRELLPLHKLTQDLGVMERWLLHHTGSLVSTADGALRSCNTALLITAFTTLWKSVLCDVFLEAVKPCIDVHSSLEVPDCAVESLKGPEMQYGDAVTSMSVMAHCMTTALLCIAPVMPHLAEELYHCMPTVAGSPKKPSIFAEAYPQHAMWHQWEDISVARQVDAWLEVVAAARSLKAAHGAAQKRASGVLYSECPHLTAAQRGTELSSVACHLAQLSAIEIIYGKNPEGCVQASLVTPAGENSVLHLNIPGVDVEQQAARLEKRLAKLARQLSVAKKYEWSNTEKINKLSNELQHTQRLKESLQELILRQRRPTS</sequence>
<reference evidence="16 17" key="1">
    <citation type="submission" date="2025-04" db="UniProtKB">
        <authorList>
            <consortium name="RefSeq"/>
        </authorList>
    </citation>
    <scope>IDENTIFICATION</scope>
    <source>
        <tissue evidence="16 17">Whole organism</tissue>
    </source>
</reference>
<dbReference type="InterPro" id="IPR009008">
    <property type="entry name" value="Val/Leu/Ile-tRNA-synth_edit"/>
</dbReference>
<accession>A0A8B7PC69</accession>
<dbReference type="GO" id="GO:0004832">
    <property type="term" value="F:valine-tRNA ligase activity"/>
    <property type="evidence" value="ECO:0007669"/>
    <property type="project" value="UniProtKB-EC"/>
</dbReference>
<protein>
    <recommendedName>
        <fullName evidence="2">valine--tRNA ligase</fullName>
        <ecNumber evidence="2">6.1.1.9</ecNumber>
    </recommendedName>
    <alternativeName>
        <fullName evidence="8">Valyl-tRNA synthetase</fullName>
    </alternativeName>
</protein>
<evidence type="ECO:0000259" key="14">
    <source>
        <dbReference type="Pfam" id="PF08264"/>
    </source>
</evidence>
<dbReference type="AlphaFoldDB" id="A0A8B7PC69"/>
<dbReference type="KEGG" id="hazt:108679615"/>
<dbReference type="InterPro" id="IPR002303">
    <property type="entry name" value="Valyl-tRNA_ligase"/>
</dbReference>
<dbReference type="Pfam" id="PF00133">
    <property type="entry name" value="tRNA-synt_1"/>
    <property type="match status" value="1"/>
</dbReference>
<evidence type="ECO:0000313" key="15">
    <source>
        <dbReference type="Proteomes" id="UP000694843"/>
    </source>
</evidence>
<dbReference type="PANTHER" id="PTHR11946">
    <property type="entry name" value="VALYL-TRNA SYNTHETASES"/>
    <property type="match status" value="1"/>
</dbReference>
<evidence type="ECO:0000256" key="4">
    <source>
        <dbReference type="ARBA" id="ARBA00022741"/>
    </source>
</evidence>
<dbReference type="CDD" id="cd00817">
    <property type="entry name" value="ValRS_core"/>
    <property type="match status" value="1"/>
</dbReference>
<keyword evidence="3 10" id="KW-0436">Ligase</keyword>
<dbReference type="SUPFAM" id="SSF52374">
    <property type="entry name" value="Nucleotidylyl transferase"/>
    <property type="match status" value="1"/>
</dbReference>
<dbReference type="RefSeq" id="XP_047740264.1">
    <property type="nucleotide sequence ID" value="XM_047884308.1"/>
</dbReference>
<feature type="compositionally biased region" description="Polar residues" evidence="12">
    <location>
        <begin position="694"/>
        <end position="703"/>
    </location>
</feature>
<comment type="catalytic activity">
    <reaction evidence="9">
        <text>tRNA(Val) + L-valine + ATP = L-valyl-tRNA(Val) + AMP + diphosphate</text>
        <dbReference type="Rhea" id="RHEA:10704"/>
        <dbReference type="Rhea" id="RHEA-COMP:9672"/>
        <dbReference type="Rhea" id="RHEA-COMP:9708"/>
        <dbReference type="ChEBI" id="CHEBI:30616"/>
        <dbReference type="ChEBI" id="CHEBI:33019"/>
        <dbReference type="ChEBI" id="CHEBI:57762"/>
        <dbReference type="ChEBI" id="CHEBI:78442"/>
        <dbReference type="ChEBI" id="CHEBI:78537"/>
        <dbReference type="ChEBI" id="CHEBI:456215"/>
        <dbReference type="EC" id="6.1.1.9"/>
    </reaction>
</comment>
<feature type="domain" description="Aminoacyl-tRNA synthetase class Ia" evidence="13">
    <location>
        <begin position="81"/>
        <end position="726"/>
    </location>
</feature>
<evidence type="ECO:0000256" key="12">
    <source>
        <dbReference type="SAM" id="MobiDB-lite"/>
    </source>
</evidence>
<dbReference type="GO" id="GO:0005524">
    <property type="term" value="F:ATP binding"/>
    <property type="evidence" value="ECO:0007669"/>
    <property type="project" value="UniProtKB-KW"/>
</dbReference>
<keyword evidence="11" id="KW-0175">Coiled coil</keyword>
<evidence type="ECO:0000256" key="3">
    <source>
        <dbReference type="ARBA" id="ARBA00022598"/>
    </source>
</evidence>
<dbReference type="NCBIfam" id="NF004349">
    <property type="entry name" value="PRK05729.1"/>
    <property type="match status" value="1"/>
</dbReference>
<dbReference type="Proteomes" id="UP000694843">
    <property type="component" value="Unplaced"/>
</dbReference>
<dbReference type="PANTHER" id="PTHR11946:SF109">
    <property type="entry name" value="VALINE--TRNA LIGASE"/>
    <property type="match status" value="1"/>
</dbReference>
<dbReference type="InterPro" id="IPR001412">
    <property type="entry name" value="aa-tRNA-synth_I_CS"/>
</dbReference>
<evidence type="ECO:0000256" key="8">
    <source>
        <dbReference type="ARBA" id="ARBA00029936"/>
    </source>
</evidence>
<evidence type="ECO:0000256" key="5">
    <source>
        <dbReference type="ARBA" id="ARBA00022840"/>
    </source>
</evidence>
<dbReference type="Gene3D" id="3.40.50.620">
    <property type="entry name" value="HUPs"/>
    <property type="match status" value="2"/>
</dbReference>